<evidence type="ECO:0000313" key="2">
    <source>
        <dbReference type="EMBL" id="SHM96421.1"/>
    </source>
</evidence>
<organism evidence="2 3">
    <name type="scientific">Gracilibacillus kekensis</name>
    <dbReference type="NCBI Taxonomy" id="1027249"/>
    <lineage>
        <taxon>Bacteria</taxon>
        <taxon>Bacillati</taxon>
        <taxon>Bacillota</taxon>
        <taxon>Bacilli</taxon>
        <taxon>Bacillales</taxon>
        <taxon>Bacillaceae</taxon>
        <taxon>Gracilibacillus</taxon>
    </lineage>
</organism>
<feature type="signal peptide" evidence="1">
    <location>
        <begin position="1"/>
        <end position="19"/>
    </location>
</feature>
<evidence type="ECO:0000256" key="1">
    <source>
        <dbReference type="SAM" id="SignalP"/>
    </source>
</evidence>
<feature type="chain" id="PRO_5039186817" evidence="1">
    <location>
        <begin position="20"/>
        <end position="159"/>
    </location>
</feature>
<dbReference type="AlphaFoldDB" id="A0A1M7N0H0"/>
<dbReference type="Proteomes" id="UP000184184">
    <property type="component" value="Unassembled WGS sequence"/>
</dbReference>
<dbReference type="RefSeq" id="WP_073201128.1">
    <property type="nucleotide sequence ID" value="NZ_FRCZ01000002.1"/>
</dbReference>
<sequence>MKKIYIGCFLLVLIACGQAESDANSVKNATNADQDTPLYHNELFQICAVDGWVLEEEISEDQNVSFRNENTRVIITTASNDQSNDALKSKILSSFSKKVEVIEENKNYLSLETNRDENIRGDLYIHQGSNGKVVLVFMTPEQDYDQTKIHTFNENIELF</sequence>
<gene>
    <name evidence="2" type="ORF">SAMN05216179_1437</name>
</gene>
<dbReference type="STRING" id="1027249.SAMN05216179_1437"/>
<keyword evidence="3" id="KW-1185">Reference proteome</keyword>
<dbReference type="PROSITE" id="PS51257">
    <property type="entry name" value="PROKAR_LIPOPROTEIN"/>
    <property type="match status" value="1"/>
</dbReference>
<protein>
    <submittedName>
        <fullName evidence="2">Uncharacterized protein</fullName>
    </submittedName>
</protein>
<reference evidence="2 3" key="1">
    <citation type="submission" date="2016-11" db="EMBL/GenBank/DDBJ databases">
        <authorList>
            <person name="Jaros S."/>
            <person name="Januszkiewicz K."/>
            <person name="Wedrychowicz H."/>
        </authorList>
    </citation>
    <scope>NUCLEOTIDE SEQUENCE [LARGE SCALE GENOMIC DNA]</scope>
    <source>
        <strain evidence="2 3">CGMCC 1.10681</strain>
    </source>
</reference>
<name>A0A1M7N0H0_9BACI</name>
<evidence type="ECO:0000313" key="3">
    <source>
        <dbReference type="Proteomes" id="UP000184184"/>
    </source>
</evidence>
<proteinExistence type="predicted"/>
<keyword evidence="1" id="KW-0732">Signal</keyword>
<dbReference type="EMBL" id="FRCZ01000002">
    <property type="protein sequence ID" value="SHM96421.1"/>
    <property type="molecule type" value="Genomic_DNA"/>
</dbReference>
<dbReference type="OrthoDB" id="2970578at2"/>
<accession>A0A1M7N0H0</accession>